<dbReference type="GO" id="GO:0030148">
    <property type="term" value="P:sphingolipid biosynthetic process"/>
    <property type="evidence" value="ECO:0007669"/>
    <property type="project" value="InterPro"/>
</dbReference>
<dbReference type="Pfam" id="PF00106">
    <property type="entry name" value="adh_short"/>
    <property type="match status" value="1"/>
</dbReference>
<evidence type="ECO:0000256" key="5">
    <source>
        <dbReference type="ARBA" id="ARBA00022741"/>
    </source>
</evidence>
<evidence type="ECO:0000256" key="13">
    <source>
        <dbReference type="ARBA" id="ARBA00048930"/>
    </source>
</evidence>
<dbReference type="InterPro" id="IPR036291">
    <property type="entry name" value="NAD(P)-bd_dom_sf"/>
</dbReference>
<keyword evidence="10" id="KW-0443">Lipid metabolism</keyword>
<keyword evidence="8" id="KW-0746">Sphingolipid metabolism</keyword>
<feature type="transmembrane region" description="Helical" evidence="15">
    <location>
        <begin position="170"/>
        <end position="189"/>
    </location>
</feature>
<protein>
    <recommendedName>
        <fullName evidence="11">3-dehydrosphinganine reductase</fullName>
        <ecNumber evidence="11">1.1.1.102</ecNumber>
    </recommendedName>
</protein>
<dbReference type="PRINTS" id="PR00080">
    <property type="entry name" value="SDRFAMILY"/>
</dbReference>
<comment type="pathway">
    <text evidence="3">Sphingolipid metabolism.</text>
</comment>
<feature type="transmembrane region" description="Helical" evidence="15">
    <location>
        <begin position="7"/>
        <end position="26"/>
    </location>
</feature>
<evidence type="ECO:0000256" key="3">
    <source>
        <dbReference type="ARBA" id="ARBA00004991"/>
    </source>
</evidence>
<dbReference type="GeneID" id="109579187"/>
<dbReference type="EMBL" id="GAKP01016574">
    <property type="protein sequence ID" value="JAC42378.1"/>
    <property type="molecule type" value="Transcribed_RNA"/>
</dbReference>
<keyword evidence="15" id="KW-0812">Transmembrane</keyword>
<dbReference type="GO" id="GO:0005789">
    <property type="term" value="C:endoplasmic reticulum membrane"/>
    <property type="evidence" value="ECO:0007669"/>
    <property type="project" value="TreeGrafter"/>
</dbReference>
<comment type="catalytic activity">
    <reaction evidence="13">
        <text>sphinganine + NADP(+) = 3-oxosphinganine + NADPH + H(+)</text>
        <dbReference type="Rhea" id="RHEA:22640"/>
        <dbReference type="ChEBI" id="CHEBI:15378"/>
        <dbReference type="ChEBI" id="CHEBI:57783"/>
        <dbReference type="ChEBI" id="CHEBI:57817"/>
        <dbReference type="ChEBI" id="CHEBI:58299"/>
        <dbReference type="ChEBI" id="CHEBI:58349"/>
        <dbReference type="EC" id="1.1.1.102"/>
    </reaction>
    <physiologicalReaction direction="right-to-left" evidence="13">
        <dbReference type="Rhea" id="RHEA:22642"/>
    </physiologicalReaction>
</comment>
<dbReference type="AlphaFoldDB" id="A0A034VLF6"/>
<evidence type="ECO:0000256" key="12">
    <source>
        <dbReference type="ARBA" id="ARBA00044737"/>
    </source>
</evidence>
<evidence type="ECO:0000256" key="14">
    <source>
        <dbReference type="RuleBase" id="RU000363"/>
    </source>
</evidence>
<keyword evidence="15" id="KW-1133">Transmembrane helix</keyword>
<proteinExistence type="inferred from homology"/>
<keyword evidence="9" id="KW-0560">Oxidoreductase</keyword>
<dbReference type="GO" id="GO:0006666">
    <property type="term" value="P:3-keto-sphinganine metabolic process"/>
    <property type="evidence" value="ECO:0007669"/>
    <property type="project" value="InterPro"/>
</dbReference>
<dbReference type="SUPFAM" id="SSF51735">
    <property type="entry name" value="NAD(P)-binding Rossmann-fold domains"/>
    <property type="match status" value="1"/>
</dbReference>
<gene>
    <name evidence="16" type="primary">KDSR</name>
</gene>
<keyword evidence="7" id="KW-0521">NADP</keyword>
<dbReference type="FunFam" id="3.40.50.720:FF:000165">
    <property type="entry name" value="3-ketodihydrosphingosine reductase"/>
    <property type="match status" value="1"/>
</dbReference>
<comment type="subcellular location">
    <subcellularLocation>
        <location evidence="1">Endoplasmic reticulum</location>
    </subcellularLocation>
</comment>
<dbReference type="PANTHER" id="PTHR43550">
    <property type="entry name" value="3-KETODIHYDROSPHINGOSINE REDUCTASE"/>
    <property type="match status" value="1"/>
</dbReference>
<evidence type="ECO:0000256" key="1">
    <source>
        <dbReference type="ARBA" id="ARBA00004240"/>
    </source>
</evidence>
<evidence type="ECO:0000256" key="7">
    <source>
        <dbReference type="ARBA" id="ARBA00022857"/>
    </source>
</evidence>
<evidence type="ECO:0000256" key="10">
    <source>
        <dbReference type="ARBA" id="ARBA00023098"/>
    </source>
</evidence>
<evidence type="ECO:0000256" key="6">
    <source>
        <dbReference type="ARBA" id="ARBA00022824"/>
    </source>
</evidence>
<dbReference type="Gene3D" id="3.40.50.720">
    <property type="entry name" value="NAD(P)-binding Rossmann-like Domain"/>
    <property type="match status" value="1"/>
</dbReference>
<evidence type="ECO:0000256" key="15">
    <source>
        <dbReference type="SAM" id="Phobius"/>
    </source>
</evidence>
<keyword evidence="5" id="KW-0547">Nucleotide-binding</keyword>
<evidence type="ECO:0000256" key="11">
    <source>
        <dbReference type="ARBA" id="ARBA00026112"/>
    </source>
</evidence>
<comment type="pathway">
    <text evidence="2">Lipid metabolism; sphingolipid metabolism.</text>
</comment>
<dbReference type="EC" id="1.1.1.102" evidence="11"/>
<dbReference type="OrthoDB" id="37659at2759"/>
<evidence type="ECO:0000256" key="4">
    <source>
        <dbReference type="ARBA" id="ARBA00006484"/>
    </source>
</evidence>
<evidence type="ECO:0000256" key="2">
    <source>
        <dbReference type="ARBA" id="ARBA00004760"/>
    </source>
</evidence>
<dbReference type="PRINTS" id="PR00081">
    <property type="entry name" value="GDHRDH"/>
</dbReference>
<dbReference type="PANTHER" id="PTHR43550:SF3">
    <property type="entry name" value="3-KETODIHYDROSPHINGOSINE REDUCTASE"/>
    <property type="match status" value="1"/>
</dbReference>
<keyword evidence="6" id="KW-0256">Endoplasmic reticulum</keyword>
<dbReference type="KEGG" id="bdr:109579187"/>
<dbReference type="InterPro" id="IPR002347">
    <property type="entry name" value="SDR_fam"/>
</dbReference>
<evidence type="ECO:0000313" key="16">
    <source>
        <dbReference type="EMBL" id="JAC42378.1"/>
    </source>
</evidence>
<dbReference type="PROSITE" id="PS00061">
    <property type="entry name" value="ADH_SHORT"/>
    <property type="match status" value="1"/>
</dbReference>
<dbReference type="RefSeq" id="XP_011211204.2">
    <property type="nucleotide sequence ID" value="XM_011212902.4"/>
</dbReference>
<dbReference type="InterPro" id="IPR020904">
    <property type="entry name" value="Sc_DH/Rdtase_CS"/>
</dbReference>
<organism evidence="16">
    <name type="scientific">Bactrocera dorsalis</name>
    <name type="common">Oriental fruit fly</name>
    <name type="synonym">Dacus dorsalis</name>
    <dbReference type="NCBI Taxonomy" id="27457"/>
    <lineage>
        <taxon>Eukaryota</taxon>
        <taxon>Metazoa</taxon>
        <taxon>Ecdysozoa</taxon>
        <taxon>Arthropoda</taxon>
        <taxon>Hexapoda</taxon>
        <taxon>Insecta</taxon>
        <taxon>Pterygota</taxon>
        <taxon>Neoptera</taxon>
        <taxon>Endopterygota</taxon>
        <taxon>Diptera</taxon>
        <taxon>Brachycera</taxon>
        <taxon>Muscomorpha</taxon>
        <taxon>Tephritoidea</taxon>
        <taxon>Tephritidae</taxon>
        <taxon>Bactrocera</taxon>
        <taxon>Bactrocera</taxon>
    </lineage>
</organism>
<dbReference type="CTD" id="2531"/>
<dbReference type="GO" id="GO:0047560">
    <property type="term" value="F:3-dehydrosphinganine reductase activity"/>
    <property type="evidence" value="ECO:0007669"/>
    <property type="project" value="UniProtKB-EC"/>
</dbReference>
<dbReference type="InterPro" id="IPR045022">
    <property type="entry name" value="KDSR-like"/>
</dbReference>
<evidence type="ECO:0000256" key="8">
    <source>
        <dbReference type="ARBA" id="ARBA00022919"/>
    </source>
</evidence>
<name>A0A034VLF6_BACDO</name>
<keyword evidence="15" id="KW-0472">Membrane</keyword>
<reference evidence="16" key="1">
    <citation type="journal article" date="2014" name="BMC Genomics">
        <title>Characterizing the developmental transcriptome of the oriental fruit fly, Bactrocera dorsalis (Diptera: Tephritidae) through comparative genomic analysis with Drosophila melanogaster utilizing modENCODE datasets.</title>
        <authorList>
            <person name="Geib S.M."/>
            <person name="Calla B."/>
            <person name="Hall B."/>
            <person name="Hou S."/>
            <person name="Manoukis N.C."/>
        </authorList>
    </citation>
    <scope>NUCLEOTIDE SEQUENCE</scope>
    <source>
        <strain evidence="16">Punador</strain>
    </source>
</reference>
<dbReference type="CDD" id="cd08939">
    <property type="entry name" value="KDSR-like_SDR_c"/>
    <property type="match status" value="1"/>
</dbReference>
<accession>A0A034VLF6</accession>
<sequence length="327" mass="36027">MELSLEIWLWISLAVLAHVGVYVFVMRKRPKMLVGRHVVITGGSRGIGLCLAVECAMKGANVTVIARDQKLLSGAVALMEVIRQVPNQKFQYRCLDIASNYDDVANTLKEVEEALGDIYMLVNCAGMAICGVYEDISVDDARKLMDINYWGSYNCARYVLPKMKKAREGIIVFTSSLAALFGIYGYGPYTASKYAVRGMAETIAMETRHLGILVTLALPADTNTPGFENEEKTKPKETKIISGGGGLAEPQQVAKQILNDALRGNFISILGAESWFLTLLGGGLFRWGGFFQNLIHAILLGPLRIVGCFLHLHFERVIKNCAKDKKD</sequence>
<comment type="similarity">
    <text evidence="4 14">Belongs to the short-chain dehydrogenases/reductases (SDR) family.</text>
</comment>
<comment type="function">
    <text evidence="12">Catalyzes the reduction of 3'-oxosphinganine (3-ketodihydrosphingosine/KDS) to sphinganine (dihydrosphingosine/DHS), the second step of de novo sphingolipid biosynthesis.</text>
</comment>
<evidence type="ECO:0000256" key="9">
    <source>
        <dbReference type="ARBA" id="ARBA00023002"/>
    </source>
</evidence>
<dbReference type="GO" id="GO:0000166">
    <property type="term" value="F:nucleotide binding"/>
    <property type="evidence" value="ECO:0007669"/>
    <property type="project" value="UniProtKB-KW"/>
</dbReference>